<organism evidence="1 2">
    <name type="scientific">Dreissena polymorpha</name>
    <name type="common">Zebra mussel</name>
    <name type="synonym">Mytilus polymorpha</name>
    <dbReference type="NCBI Taxonomy" id="45954"/>
    <lineage>
        <taxon>Eukaryota</taxon>
        <taxon>Metazoa</taxon>
        <taxon>Spiralia</taxon>
        <taxon>Lophotrochozoa</taxon>
        <taxon>Mollusca</taxon>
        <taxon>Bivalvia</taxon>
        <taxon>Autobranchia</taxon>
        <taxon>Heteroconchia</taxon>
        <taxon>Euheterodonta</taxon>
        <taxon>Imparidentia</taxon>
        <taxon>Neoheterodontei</taxon>
        <taxon>Myida</taxon>
        <taxon>Dreissenoidea</taxon>
        <taxon>Dreissenidae</taxon>
        <taxon>Dreissena</taxon>
    </lineage>
</organism>
<dbReference type="EMBL" id="JAIWYP010000010">
    <property type="protein sequence ID" value="KAH3749676.1"/>
    <property type="molecule type" value="Genomic_DNA"/>
</dbReference>
<protein>
    <submittedName>
        <fullName evidence="1">Uncharacterized protein</fullName>
    </submittedName>
</protein>
<evidence type="ECO:0000313" key="2">
    <source>
        <dbReference type="Proteomes" id="UP000828390"/>
    </source>
</evidence>
<name>A0A9D4DIB8_DREPO</name>
<keyword evidence="2" id="KW-1185">Reference proteome</keyword>
<comment type="caution">
    <text evidence="1">The sequence shown here is derived from an EMBL/GenBank/DDBJ whole genome shotgun (WGS) entry which is preliminary data.</text>
</comment>
<gene>
    <name evidence="1" type="ORF">DPMN_184182</name>
</gene>
<accession>A0A9D4DIB8</accession>
<reference evidence="1" key="2">
    <citation type="submission" date="2020-11" db="EMBL/GenBank/DDBJ databases">
        <authorList>
            <person name="McCartney M.A."/>
            <person name="Auch B."/>
            <person name="Kono T."/>
            <person name="Mallez S."/>
            <person name="Becker A."/>
            <person name="Gohl D.M."/>
            <person name="Silverstein K.A.T."/>
            <person name="Koren S."/>
            <person name="Bechman K.B."/>
            <person name="Herman A."/>
            <person name="Abrahante J.E."/>
            <person name="Garbe J."/>
        </authorList>
    </citation>
    <scope>NUCLEOTIDE SEQUENCE</scope>
    <source>
        <strain evidence="1">Duluth1</strain>
        <tissue evidence="1">Whole animal</tissue>
    </source>
</reference>
<evidence type="ECO:0000313" key="1">
    <source>
        <dbReference type="EMBL" id="KAH3749676.1"/>
    </source>
</evidence>
<sequence>MPQPQIQISALNFTNLTHPPDLMLNMSSGQHCCYNKKVHFSRRVLRRGIPFETTTCPFIENRKRLVSR</sequence>
<proteinExistence type="predicted"/>
<reference evidence="1" key="1">
    <citation type="journal article" date="2019" name="bioRxiv">
        <title>The Genome of the Zebra Mussel, Dreissena polymorpha: A Resource for Invasive Species Research.</title>
        <authorList>
            <person name="McCartney M.A."/>
            <person name="Auch B."/>
            <person name="Kono T."/>
            <person name="Mallez S."/>
            <person name="Zhang Y."/>
            <person name="Obille A."/>
            <person name="Becker A."/>
            <person name="Abrahante J.E."/>
            <person name="Garbe J."/>
            <person name="Badalamenti J.P."/>
            <person name="Herman A."/>
            <person name="Mangelson H."/>
            <person name="Liachko I."/>
            <person name="Sullivan S."/>
            <person name="Sone E.D."/>
            <person name="Koren S."/>
            <person name="Silverstein K.A.T."/>
            <person name="Beckman K.B."/>
            <person name="Gohl D.M."/>
        </authorList>
    </citation>
    <scope>NUCLEOTIDE SEQUENCE</scope>
    <source>
        <strain evidence="1">Duluth1</strain>
        <tissue evidence="1">Whole animal</tissue>
    </source>
</reference>
<dbReference type="AlphaFoldDB" id="A0A9D4DIB8"/>
<dbReference type="Proteomes" id="UP000828390">
    <property type="component" value="Unassembled WGS sequence"/>
</dbReference>